<evidence type="ECO:0000313" key="12">
    <source>
        <dbReference type="EMBL" id="KII75342.1"/>
    </source>
</evidence>
<accession>A0A0C2NMR7</accession>
<dbReference type="InterPro" id="IPR015443">
    <property type="entry name" value="Aldose_1-epimerase"/>
</dbReference>
<evidence type="ECO:0000256" key="7">
    <source>
        <dbReference type="ARBA" id="ARBA00023277"/>
    </source>
</evidence>
<sequence>MTKPLTITMSGYPAYDGKPATVIELKNKAGMTATFMDIGATWLSCRLPLPNGELRELLLGTKDFEAFLLQECYMGALVGRYANRIAGGEFSIEGRKYQVDTNQAGNCLHGGPDGFDKRRWDIRLLTESVVEFSLTSIDGDQGFPGNMVISVQYALSEKGEVRIEYKATTDKATPFNLTNHAYFNLSGGTDGRDVRDHYLQVEATHYIPTTDVGIPLGHLAEVESTSFDFRQSKAINQHFLQDEQQVAAKGYDHCFTFDPTRDVALPVVTLKAPDSLVTLQIFTTKPGIQVYTGNWLAGAGNRKGGQYSDYAGVALETQYYPDSVNHPEWGASCSILTPDTQYHHVTVYQFSA</sequence>
<dbReference type="EC" id="5.1.3.3" evidence="4 8"/>
<name>A0A0C2JL73_9VIBR</name>
<dbReference type="InterPro" id="IPR014718">
    <property type="entry name" value="GH-type_carb-bd"/>
</dbReference>
<dbReference type="UniPathway" id="UPA00242"/>
<dbReference type="AlphaFoldDB" id="A0A0C2JL73"/>
<dbReference type="GO" id="GO:0033499">
    <property type="term" value="P:galactose catabolic process via UDP-galactose, Leloir pathway"/>
    <property type="evidence" value="ECO:0007669"/>
    <property type="project" value="TreeGrafter"/>
</dbReference>
<evidence type="ECO:0000256" key="2">
    <source>
        <dbReference type="ARBA" id="ARBA00005028"/>
    </source>
</evidence>
<dbReference type="PIRSF" id="PIRSF005096">
    <property type="entry name" value="GALM"/>
    <property type="match status" value="1"/>
</dbReference>
<accession>A0A0C2JL73</accession>
<dbReference type="Proteomes" id="UP000031672">
    <property type="component" value="Unassembled WGS sequence"/>
</dbReference>
<dbReference type="GO" id="GO:0006006">
    <property type="term" value="P:glucose metabolic process"/>
    <property type="evidence" value="ECO:0007669"/>
    <property type="project" value="TreeGrafter"/>
</dbReference>
<dbReference type="PANTHER" id="PTHR10091">
    <property type="entry name" value="ALDOSE-1-EPIMERASE"/>
    <property type="match status" value="1"/>
</dbReference>
<keyword evidence="7 8" id="KW-0119">Carbohydrate metabolism</keyword>
<dbReference type="GO" id="GO:0004034">
    <property type="term" value="F:aldose 1-epimerase activity"/>
    <property type="evidence" value="ECO:0007669"/>
    <property type="project" value="UniProtKB-EC"/>
</dbReference>
<dbReference type="InterPro" id="IPR047215">
    <property type="entry name" value="Galactose_mutarotase-like"/>
</dbReference>
<dbReference type="PROSITE" id="PS00545">
    <property type="entry name" value="ALDOSE_1_EPIMERASE"/>
    <property type="match status" value="1"/>
</dbReference>
<feature type="active site" description="Proton acceptor" evidence="9">
    <location>
        <position position="316"/>
    </location>
</feature>
<dbReference type="InterPro" id="IPR008183">
    <property type="entry name" value="Aldose_1/G6P_1-epimerase"/>
</dbReference>
<comment type="similarity">
    <text evidence="3 8">Belongs to the aldose epimerase family.</text>
</comment>
<evidence type="ECO:0000256" key="6">
    <source>
        <dbReference type="ARBA" id="ARBA00023235"/>
    </source>
</evidence>
<dbReference type="InterPro" id="IPR013458">
    <property type="entry name" value="Ald_epimerase_bac"/>
</dbReference>
<dbReference type="Pfam" id="PF01263">
    <property type="entry name" value="Aldose_epim"/>
    <property type="match status" value="1"/>
</dbReference>
<evidence type="ECO:0000256" key="10">
    <source>
        <dbReference type="PIRSR" id="PIRSR005096-2"/>
    </source>
</evidence>
<feature type="binding site" evidence="10">
    <location>
        <position position="252"/>
    </location>
    <ligand>
        <name>beta-D-galactose</name>
        <dbReference type="ChEBI" id="CHEBI:27667"/>
    </ligand>
</feature>
<feature type="binding site" evidence="11">
    <location>
        <begin position="180"/>
        <end position="182"/>
    </location>
    <ligand>
        <name>beta-D-galactose</name>
        <dbReference type="ChEBI" id="CHEBI:27667"/>
    </ligand>
</feature>
<comment type="caution">
    <text evidence="12">The sequence shown here is derived from an EMBL/GenBank/DDBJ whole genome shotgun (WGS) entry which is preliminary data.</text>
</comment>
<dbReference type="GO" id="GO:0005737">
    <property type="term" value="C:cytoplasm"/>
    <property type="evidence" value="ECO:0007669"/>
    <property type="project" value="TreeGrafter"/>
</dbReference>
<reference evidence="12 13" key="1">
    <citation type="submission" date="2014-11" db="EMBL/GenBank/DDBJ databases">
        <title>Draft Genome Sequence of Vibrio piscirenalis strains CECT 8603T and CECT 8604, two marine Gammaproteobacterium isolated from cultured gilthead sea bream (Sparus aurata).</title>
        <authorList>
            <person name="Arahal D.R."/>
            <person name="Rodrigo-Torres L."/>
            <person name="Lucena T."/>
            <person name="Pujalte M.J."/>
        </authorList>
    </citation>
    <scope>NUCLEOTIDE SEQUENCE [LARGE SCALE GENOMIC DNA]</scope>
    <source>
        <strain evidence="12 13">DCR 1-4-2</strain>
    </source>
</reference>
<dbReference type="NCBIfam" id="TIGR02636">
    <property type="entry name" value="galM_Leloir"/>
    <property type="match status" value="1"/>
</dbReference>
<evidence type="ECO:0000256" key="5">
    <source>
        <dbReference type="ARBA" id="ARBA00014165"/>
    </source>
</evidence>
<dbReference type="NCBIfam" id="NF008277">
    <property type="entry name" value="PRK11055.1"/>
    <property type="match status" value="1"/>
</dbReference>
<organism evidence="12 13">
    <name type="scientific">Vibrio renipiscarius</name>
    <dbReference type="NCBI Taxonomy" id="1461322"/>
    <lineage>
        <taxon>Bacteria</taxon>
        <taxon>Pseudomonadati</taxon>
        <taxon>Pseudomonadota</taxon>
        <taxon>Gammaproteobacteria</taxon>
        <taxon>Vibrionales</taxon>
        <taxon>Vibrionaceae</taxon>
        <taxon>Vibrio</taxon>
    </lineage>
</organism>
<feature type="binding site" evidence="11">
    <location>
        <begin position="83"/>
        <end position="84"/>
    </location>
    <ligand>
        <name>beta-D-galactose</name>
        <dbReference type="ChEBI" id="CHEBI:27667"/>
    </ligand>
</feature>
<feature type="active site" description="Proton donor" evidence="9">
    <location>
        <position position="180"/>
    </location>
</feature>
<evidence type="ECO:0000256" key="8">
    <source>
        <dbReference type="PIRNR" id="PIRNR005096"/>
    </source>
</evidence>
<comment type="pathway">
    <text evidence="2 8">Carbohydrate metabolism; hexose metabolism.</text>
</comment>
<evidence type="ECO:0000256" key="11">
    <source>
        <dbReference type="PIRSR" id="PIRSR005096-3"/>
    </source>
</evidence>
<dbReference type="Gene3D" id="2.70.98.10">
    <property type="match status" value="1"/>
</dbReference>
<dbReference type="CDD" id="cd09019">
    <property type="entry name" value="galactose_mutarotase_like"/>
    <property type="match status" value="1"/>
</dbReference>
<proteinExistence type="inferred from homology"/>
<dbReference type="PANTHER" id="PTHR10091:SF0">
    <property type="entry name" value="GALACTOSE MUTAROTASE"/>
    <property type="match status" value="1"/>
</dbReference>
<keyword evidence="6 8" id="KW-0413">Isomerase</keyword>
<evidence type="ECO:0000256" key="4">
    <source>
        <dbReference type="ARBA" id="ARBA00013185"/>
    </source>
</evidence>
<dbReference type="EMBL" id="JTKH01000025">
    <property type="protein sequence ID" value="KII75342.1"/>
    <property type="molecule type" value="Genomic_DNA"/>
</dbReference>
<evidence type="ECO:0000256" key="9">
    <source>
        <dbReference type="PIRSR" id="PIRSR005096-1"/>
    </source>
</evidence>
<evidence type="ECO:0000256" key="1">
    <source>
        <dbReference type="ARBA" id="ARBA00001614"/>
    </source>
</evidence>
<dbReference type="InterPro" id="IPR011013">
    <property type="entry name" value="Gal_mutarotase_sf_dom"/>
</dbReference>
<dbReference type="STRING" id="1461322.OJ16_18815"/>
<dbReference type="OrthoDB" id="9779408at2"/>
<dbReference type="InterPro" id="IPR018052">
    <property type="entry name" value="Ald1_epimerase_CS"/>
</dbReference>
<evidence type="ECO:0000313" key="13">
    <source>
        <dbReference type="Proteomes" id="UP000031672"/>
    </source>
</evidence>
<dbReference type="GO" id="GO:0030246">
    <property type="term" value="F:carbohydrate binding"/>
    <property type="evidence" value="ECO:0007669"/>
    <property type="project" value="InterPro"/>
</dbReference>
<dbReference type="SUPFAM" id="SSF74650">
    <property type="entry name" value="Galactose mutarotase-like"/>
    <property type="match status" value="1"/>
</dbReference>
<evidence type="ECO:0000256" key="3">
    <source>
        <dbReference type="ARBA" id="ARBA00006206"/>
    </source>
</evidence>
<protein>
    <recommendedName>
        <fullName evidence="5 8">Aldose 1-epimerase</fullName>
        <ecNumber evidence="4 8">5.1.3.3</ecNumber>
    </recommendedName>
</protein>
<comment type="catalytic activity">
    <reaction evidence="1 8">
        <text>alpha-D-glucose = beta-D-glucose</text>
        <dbReference type="Rhea" id="RHEA:10264"/>
        <dbReference type="ChEBI" id="CHEBI:15903"/>
        <dbReference type="ChEBI" id="CHEBI:17925"/>
        <dbReference type="EC" id="5.1.3.3"/>
    </reaction>
</comment>
<dbReference type="RefSeq" id="WP_040992937.1">
    <property type="nucleotide sequence ID" value="NZ_JTKH01000025.1"/>
</dbReference>
<gene>
    <name evidence="12" type="primary">galM</name>
    <name evidence="12" type="ORF">OJ16_18815</name>
</gene>
<keyword evidence="13" id="KW-1185">Reference proteome</keyword>